<accession>A0AAP0NXV4</accession>
<organism evidence="1 2">
    <name type="scientific">Stephania cephalantha</name>
    <dbReference type="NCBI Taxonomy" id="152367"/>
    <lineage>
        <taxon>Eukaryota</taxon>
        <taxon>Viridiplantae</taxon>
        <taxon>Streptophyta</taxon>
        <taxon>Embryophyta</taxon>
        <taxon>Tracheophyta</taxon>
        <taxon>Spermatophyta</taxon>
        <taxon>Magnoliopsida</taxon>
        <taxon>Ranunculales</taxon>
        <taxon>Menispermaceae</taxon>
        <taxon>Menispermoideae</taxon>
        <taxon>Cissampelideae</taxon>
        <taxon>Stephania</taxon>
    </lineage>
</organism>
<dbReference type="Proteomes" id="UP001419268">
    <property type="component" value="Unassembled WGS sequence"/>
</dbReference>
<dbReference type="AlphaFoldDB" id="A0AAP0NXV4"/>
<reference evidence="1 2" key="1">
    <citation type="submission" date="2024-01" db="EMBL/GenBank/DDBJ databases">
        <title>Genome assemblies of Stephania.</title>
        <authorList>
            <person name="Yang L."/>
        </authorList>
    </citation>
    <scope>NUCLEOTIDE SEQUENCE [LARGE SCALE GENOMIC DNA]</scope>
    <source>
        <strain evidence="1">JXDWG</strain>
        <tissue evidence="1">Leaf</tissue>
    </source>
</reference>
<dbReference type="InterPro" id="IPR036928">
    <property type="entry name" value="AS_sf"/>
</dbReference>
<evidence type="ECO:0000313" key="1">
    <source>
        <dbReference type="EMBL" id="KAK9120281.1"/>
    </source>
</evidence>
<protein>
    <recommendedName>
        <fullName evidence="3">Amidase</fullName>
    </recommendedName>
</protein>
<dbReference type="EMBL" id="JBBNAG010000007">
    <property type="protein sequence ID" value="KAK9120281.1"/>
    <property type="molecule type" value="Genomic_DNA"/>
</dbReference>
<proteinExistence type="predicted"/>
<gene>
    <name evidence="1" type="ORF">Scep_018374</name>
</gene>
<sequence>MVSAVDYMQAQRARGKLIREIRDGFTVDAFIGNATDWDKVCMGNLVGLPVIVLPTGFKNIPNPTIEWHPTLNYNHHWHLCSTTEGPYCSGAGNGISICHRSPQTAATN</sequence>
<comment type="caution">
    <text evidence="1">The sequence shown here is derived from an EMBL/GenBank/DDBJ whole genome shotgun (WGS) entry which is preliminary data.</text>
</comment>
<keyword evidence="2" id="KW-1185">Reference proteome</keyword>
<evidence type="ECO:0008006" key="3">
    <source>
        <dbReference type="Google" id="ProtNLM"/>
    </source>
</evidence>
<name>A0AAP0NXV4_9MAGN</name>
<dbReference type="SUPFAM" id="SSF75304">
    <property type="entry name" value="Amidase signature (AS) enzymes"/>
    <property type="match status" value="1"/>
</dbReference>
<evidence type="ECO:0000313" key="2">
    <source>
        <dbReference type="Proteomes" id="UP001419268"/>
    </source>
</evidence>